<dbReference type="AlphaFoldDB" id="B7FYA6"/>
<evidence type="ECO:0000259" key="3">
    <source>
        <dbReference type="Pfam" id="PF09759"/>
    </source>
</evidence>
<gene>
    <name evidence="4" type="ORF">PHATRDRAFT_45618</name>
</gene>
<protein>
    <recommendedName>
        <fullName evidence="3">Ataxin-10 domain-containing protein</fullName>
    </recommendedName>
</protein>
<name>B7FYA6_PHATC</name>
<keyword evidence="5" id="KW-1185">Reference proteome</keyword>
<dbReference type="InterPro" id="IPR051374">
    <property type="entry name" value="Ataxin-10/CTR86_families"/>
</dbReference>
<dbReference type="OrthoDB" id="379794at2759"/>
<dbReference type="EMBL" id="CM000610">
    <property type="protein sequence ID" value="EEC48690.1"/>
    <property type="molecule type" value="Genomic_DNA"/>
</dbReference>
<dbReference type="PaxDb" id="2850-Phatr45618"/>
<reference evidence="5" key="2">
    <citation type="submission" date="2008-08" db="EMBL/GenBank/DDBJ databases">
        <authorList>
            <consortium name="Diatom Consortium"/>
            <person name="Grigoriev I."/>
            <person name="Grimwood J."/>
            <person name="Kuo A."/>
            <person name="Otillar R.P."/>
            <person name="Salamov A."/>
            <person name="Detter J.C."/>
            <person name="Lindquist E."/>
            <person name="Shapiro H."/>
            <person name="Lucas S."/>
            <person name="Glavina del Rio T."/>
            <person name="Pitluck S."/>
            <person name="Rokhsar D."/>
            <person name="Bowler C."/>
        </authorList>
    </citation>
    <scope>GENOME REANNOTATION</scope>
    <source>
        <strain evidence="5">CCAP 1055/1</strain>
    </source>
</reference>
<dbReference type="GeneID" id="7200659"/>
<keyword evidence="1" id="KW-0132">Cell division</keyword>
<evidence type="ECO:0000256" key="2">
    <source>
        <dbReference type="ARBA" id="ARBA00023306"/>
    </source>
</evidence>
<proteinExistence type="predicted"/>
<dbReference type="Pfam" id="PF09759">
    <property type="entry name" value="Atx10homo_assoc"/>
    <property type="match status" value="1"/>
</dbReference>
<evidence type="ECO:0000313" key="4">
    <source>
        <dbReference type="EMBL" id="EEC48690.1"/>
    </source>
</evidence>
<dbReference type="eggNOG" id="ENOG502SQ6U">
    <property type="taxonomic scope" value="Eukaryota"/>
</dbReference>
<dbReference type="GO" id="GO:0005829">
    <property type="term" value="C:cytosol"/>
    <property type="evidence" value="ECO:0007669"/>
    <property type="project" value="TreeGrafter"/>
</dbReference>
<dbReference type="RefSeq" id="XP_002179704.1">
    <property type="nucleotide sequence ID" value="XM_002179668.1"/>
</dbReference>
<feature type="non-terminal residue" evidence="4">
    <location>
        <position position="524"/>
    </location>
</feature>
<dbReference type="HOGENOM" id="CLU_498291_0_0_1"/>
<dbReference type="InterPro" id="IPR019156">
    <property type="entry name" value="Ataxin-10_domain"/>
</dbReference>
<keyword evidence="2" id="KW-0131">Cell cycle</keyword>
<dbReference type="Proteomes" id="UP000000759">
    <property type="component" value="Chromosome 7"/>
</dbReference>
<dbReference type="InParanoid" id="B7FYA6"/>
<feature type="domain" description="Ataxin-10" evidence="3">
    <location>
        <begin position="427"/>
        <end position="523"/>
    </location>
</feature>
<accession>B7FYA6</accession>
<sequence>MTADVEARVSPEWSEILKEARESLRSAREDPLIERHLSLSLRHVDKLVSSIRAYVFYLKQTRNENRASVSDVKKLILSTRNALRFALCCFAVDHDDRYQLQTVISTTEVSVSLVKVISSKRGDSKCRTLAARFLSNLVTSNATTASRLVSMLPLSPSEDDIDAHIRSTVSDTHYATNQLALTASWVSLLLSSAGDRETLAAVVTSLHNCITSLASGSMASFSRDVSSDRLLISTLLRQLLSMQALKGSMGQSGTSVSQDDPATEWILILLMKLCRMGRFPEMYRAAGPGKDIVPEQIVLLHAIRSEQNGDNILGCESGSKAMLSSHMFLANLYVSIQQVGERDSNDTMQHALVESVILSVVDILGEGLGTDTVELASVRACLGTETELVHSLAINLGVITDTISVKNQERKVRELDMSVEEQHLITSLVRLIGNLCYQCRDVQDLLRTTLVPPIDPVITKTERSALHVLLSCTSLAHSCFTLREWAVVAIRNALHQNDLNMAVVANLEAQQALQTSTLGELGIR</sequence>
<reference evidence="4 5" key="1">
    <citation type="journal article" date="2008" name="Nature">
        <title>The Phaeodactylum genome reveals the evolutionary history of diatom genomes.</title>
        <authorList>
            <person name="Bowler C."/>
            <person name="Allen A.E."/>
            <person name="Badger J.H."/>
            <person name="Grimwood J."/>
            <person name="Jabbari K."/>
            <person name="Kuo A."/>
            <person name="Maheswari U."/>
            <person name="Martens C."/>
            <person name="Maumus F."/>
            <person name="Otillar R.P."/>
            <person name="Rayko E."/>
            <person name="Salamov A."/>
            <person name="Vandepoele K."/>
            <person name="Beszteri B."/>
            <person name="Gruber A."/>
            <person name="Heijde M."/>
            <person name="Katinka M."/>
            <person name="Mock T."/>
            <person name="Valentin K."/>
            <person name="Verret F."/>
            <person name="Berges J.A."/>
            <person name="Brownlee C."/>
            <person name="Cadoret J.P."/>
            <person name="Chiovitti A."/>
            <person name="Choi C.J."/>
            <person name="Coesel S."/>
            <person name="De Martino A."/>
            <person name="Detter J.C."/>
            <person name="Durkin C."/>
            <person name="Falciatore A."/>
            <person name="Fournet J."/>
            <person name="Haruta M."/>
            <person name="Huysman M.J."/>
            <person name="Jenkins B.D."/>
            <person name="Jiroutova K."/>
            <person name="Jorgensen R.E."/>
            <person name="Joubert Y."/>
            <person name="Kaplan A."/>
            <person name="Kroger N."/>
            <person name="Kroth P.G."/>
            <person name="La Roche J."/>
            <person name="Lindquist E."/>
            <person name="Lommer M."/>
            <person name="Martin-Jezequel V."/>
            <person name="Lopez P.J."/>
            <person name="Lucas S."/>
            <person name="Mangogna M."/>
            <person name="McGinnis K."/>
            <person name="Medlin L.K."/>
            <person name="Montsant A."/>
            <person name="Oudot-Le Secq M.P."/>
            <person name="Napoli C."/>
            <person name="Obornik M."/>
            <person name="Parker M.S."/>
            <person name="Petit J.L."/>
            <person name="Porcel B.M."/>
            <person name="Poulsen N."/>
            <person name="Robison M."/>
            <person name="Rychlewski L."/>
            <person name="Rynearson T.A."/>
            <person name="Schmutz J."/>
            <person name="Shapiro H."/>
            <person name="Siaut M."/>
            <person name="Stanley M."/>
            <person name="Sussman M.R."/>
            <person name="Taylor A.R."/>
            <person name="Vardi A."/>
            <person name="von Dassow P."/>
            <person name="Vyverman W."/>
            <person name="Willis A."/>
            <person name="Wyrwicz L.S."/>
            <person name="Rokhsar D.S."/>
            <person name="Weissenbach J."/>
            <person name="Armbrust E.V."/>
            <person name="Green B.R."/>
            <person name="Van de Peer Y."/>
            <person name="Grigoriev I.V."/>
        </authorList>
    </citation>
    <scope>NUCLEOTIDE SEQUENCE [LARGE SCALE GENOMIC DNA]</scope>
    <source>
        <strain evidence="4 5">CCAP 1055/1</strain>
    </source>
</reference>
<dbReference type="PANTHER" id="PTHR13255">
    <property type="entry name" value="ATAXIN-10"/>
    <property type="match status" value="1"/>
</dbReference>
<evidence type="ECO:0000313" key="5">
    <source>
        <dbReference type="Proteomes" id="UP000000759"/>
    </source>
</evidence>
<dbReference type="GO" id="GO:0051301">
    <property type="term" value="P:cell division"/>
    <property type="evidence" value="ECO:0007669"/>
    <property type="project" value="UniProtKB-KW"/>
</dbReference>
<dbReference type="KEGG" id="pti:PHATRDRAFT_45618"/>
<dbReference type="PANTHER" id="PTHR13255:SF0">
    <property type="entry name" value="ATAXIN-10"/>
    <property type="match status" value="1"/>
</dbReference>
<evidence type="ECO:0000256" key="1">
    <source>
        <dbReference type="ARBA" id="ARBA00022618"/>
    </source>
</evidence>
<organism evidence="4 5">
    <name type="scientific">Phaeodactylum tricornutum (strain CCAP 1055/1)</name>
    <dbReference type="NCBI Taxonomy" id="556484"/>
    <lineage>
        <taxon>Eukaryota</taxon>
        <taxon>Sar</taxon>
        <taxon>Stramenopiles</taxon>
        <taxon>Ochrophyta</taxon>
        <taxon>Bacillariophyta</taxon>
        <taxon>Bacillariophyceae</taxon>
        <taxon>Bacillariophycidae</taxon>
        <taxon>Naviculales</taxon>
        <taxon>Phaeodactylaceae</taxon>
        <taxon>Phaeodactylum</taxon>
    </lineage>
</organism>